<gene>
    <name evidence="2" type="ORF">BJI67_05225</name>
</gene>
<dbReference type="RefSeq" id="WP_070072142.1">
    <property type="nucleotide sequence ID" value="NZ_CP017448.1"/>
</dbReference>
<evidence type="ECO:0000256" key="1">
    <source>
        <dbReference type="SAM" id="Phobius"/>
    </source>
</evidence>
<keyword evidence="1" id="KW-0812">Transmembrane</keyword>
<feature type="transmembrane region" description="Helical" evidence="1">
    <location>
        <begin position="44"/>
        <end position="61"/>
    </location>
</feature>
<name>A0A1D8K6M1_9GAMM</name>
<evidence type="ECO:0008006" key="4">
    <source>
        <dbReference type="Google" id="ProtNLM"/>
    </source>
</evidence>
<dbReference type="InterPro" id="IPR019201">
    <property type="entry name" value="DUF2065"/>
</dbReference>
<proteinExistence type="predicted"/>
<dbReference type="AlphaFoldDB" id="A0A1D8K6M1"/>
<keyword evidence="1" id="KW-0472">Membrane</keyword>
<evidence type="ECO:0000313" key="3">
    <source>
        <dbReference type="Proteomes" id="UP000095342"/>
    </source>
</evidence>
<dbReference type="PANTHER" id="PTHR38602:SF1">
    <property type="entry name" value="INNER MEMBRANE PROTEIN"/>
    <property type="match status" value="1"/>
</dbReference>
<organism evidence="2 3">
    <name type="scientific">Acidihalobacter aeolianus</name>
    <dbReference type="NCBI Taxonomy" id="2792603"/>
    <lineage>
        <taxon>Bacteria</taxon>
        <taxon>Pseudomonadati</taxon>
        <taxon>Pseudomonadota</taxon>
        <taxon>Gammaproteobacteria</taxon>
        <taxon>Chromatiales</taxon>
        <taxon>Ectothiorhodospiraceae</taxon>
        <taxon>Acidihalobacter</taxon>
    </lineage>
</organism>
<sequence length="62" mass="7131">MWTHLLVALGLVFVLEGILPFVNPNGLRRMLLQMVQIPDRMLRIIGLSSMLSGLLIIYLFHR</sequence>
<dbReference type="EMBL" id="CP017448">
    <property type="protein sequence ID" value="AOV16550.1"/>
    <property type="molecule type" value="Genomic_DNA"/>
</dbReference>
<accession>A0A1D8K6M1</accession>
<evidence type="ECO:0000313" key="2">
    <source>
        <dbReference type="EMBL" id="AOV16550.1"/>
    </source>
</evidence>
<reference evidence="2 3" key="1">
    <citation type="submission" date="2016-09" db="EMBL/GenBank/DDBJ databases">
        <title>Acidihalobacter prosperus V6 (DSM14174).</title>
        <authorList>
            <person name="Khaleque H.N."/>
            <person name="Ramsay J.P."/>
            <person name="Murphy R.J.T."/>
            <person name="Kaksonen A.H."/>
            <person name="Boxall N.J."/>
            <person name="Watkin E.L.J."/>
        </authorList>
    </citation>
    <scope>NUCLEOTIDE SEQUENCE [LARGE SCALE GENOMIC DNA]</scope>
    <source>
        <strain evidence="2 3">V6</strain>
    </source>
</reference>
<dbReference type="Proteomes" id="UP000095342">
    <property type="component" value="Chromosome"/>
</dbReference>
<dbReference type="KEGG" id="aaeo:BJI67_05225"/>
<keyword evidence="3" id="KW-1185">Reference proteome</keyword>
<protein>
    <recommendedName>
        <fullName evidence="4">DUF2065 domain-containing protein</fullName>
    </recommendedName>
</protein>
<dbReference type="PANTHER" id="PTHR38602">
    <property type="entry name" value="INNER MEMBRANE PROTEIN-RELATED"/>
    <property type="match status" value="1"/>
</dbReference>
<keyword evidence="1" id="KW-1133">Transmembrane helix</keyword>
<dbReference type="Pfam" id="PF09838">
    <property type="entry name" value="DUF2065"/>
    <property type="match status" value="1"/>
</dbReference>